<dbReference type="Gene3D" id="3.30.200.20">
    <property type="entry name" value="Phosphorylase Kinase, domain 1"/>
    <property type="match status" value="1"/>
</dbReference>
<dbReference type="SUPFAM" id="SSF56112">
    <property type="entry name" value="Protein kinase-like (PK-like)"/>
    <property type="match status" value="1"/>
</dbReference>
<keyword evidence="2" id="KW-1185">Reference proteome</keyword>
<dbReference type="EMBL" id="JAPFFF010000060">
    <property type="protein sequence ID" value="KAK8837301.1"/>
    <property type="molecule type" value="Genomic_DNA"/>
</dbReference>
<dbReference type="Proteomes" id="UP001470230">
    <property type="component" value="Unassembled WGS sequence"/>
</dbReference>
<dbReference type="InterPro" id="IPR027417">
    <property type="entry name" value="P-loop_NTPase"/>
</dbReference>
<evidence type="ECO:0000313" key="1">
    <source>
        <dbReference type="EMBL" id="KAK8837301.1"/>
    </source>
</evidence>
<protein>
    <recommendedName>
        <fullName evidence="3">Protein kinase domain-containing protein</fullName>
    </recommendedName>
</protein>
<dbReference type="CDD" id="cd00882">
    <property type="entry name" value="Ras_like_GTPase"/>
    <property type="match status" value="1"/>
</dbReference>
<evidence type="ECO:0000313" key="2">
    <source>
        <dbReference type="Proteomes" id="UP001470230"/>
    </source>
</evidence>
<accession>A0ABR2GUG6</accession>
<reference evidence="1 2" key="1">
    <citation type="submission" date="2024-04" db="EMBL/GenBank/DDBJ databases">
        <title>Tritrichomonas musculus Genome.</title>
        <authorList>
            <person name="Alves-Ferreira E."/>
            <person name="Grigg M."/>
            <person name="Lorenzi H."/>
            <person name="Galac M."/>
        </authorList>
    </citation>
    <scope>NUCLEOTIDE SEQUENCE [LARGE SCALE GENOMIC DNA]</scope>
    <source>
        <strain evidence="1 2">EAF2021</strain>
    </source>
</reference>
<comment type="caution">
    <text evidence="1">The sequence shown here is derived from an EMBL/GenBank/DDBJ whole genome shotgun (WGS) entry which is preliminary data.</text>
</comment>
<evidence type="ECO:0008006" key="3">
    <source>
        <dbReference type="Google" id="ProtNLM"/>
    </source>
</evidence>
<dbReference type="InterPro" id="IPR011009">
    <property type="entry name" value="Kinase-like_dom_sf"/>
</dbReference>
<proteinExistence type="predicted"/>
<organism evidence="1 2">
    <name type="scientific">Tritrichomonas musculus</name>
    <dbReference type="NCBI Taxonomy" id="1915356"/>
    <lineage>
        <taxon>Eukaryota</taxon>
        <taxon>Metamonada</taxon>
        <taxon>Parabasalia</taxon>
        <taxon>Tritrichomonadida</taxon>
        <taxon>Tritrichomonadidae</taxon>
        <taxon>Tritrichomonas</taxon>
    </lineage>
</organism>
<sequence length="172" mass="20498">MSKKDIEKRDLVESTMLEIKVLKELDHPHIIKVYDSFEIEAAGEEYSHAKVTEYEEEIQKILNYFLFERSHAVILTIPSDEELDLNRFQFFIDRIESCRNGKPVFLVALKCDLKWKLDDKKINEIVSKYNYNFVFEQITEDVIKKFLEGLYDDEVLNPYMYRTLIVDNDKNA</sequence>
<gene>
    <name evidence="1" type="ORF">M9Y10_036731</name>
</gene>
<name>A0ABR2GUG6_9EUKA</name>
<dbReference type="SUPFAM" id="SSF52540">
    <property type="entry name" value="P-loop containing nucleoside triphosphate hydrolases"/>
    <property type="match status" value="1"/>
</dbReference>